<comment type="caution">
    <text evidence="4">The sequence shown here is derived from an EMBL/GenBank/DDBJ whole genome shotgun (WGS) entry which is preliminary data.</text>
</comment>
<gene>
    <name evidence="4" type="ORF">HD842_003481</name>
</gene>
<dbReference type="InterPro" id="IPR016181">
    <property type="entry name" value="Acyl_CoA_acyltransferase"/>
</dbReference>
<keyword evidence="5" id="KW-1185">Reference proteome</keyword>
<organism evidence="4 5">
    <name type="scientific">Massilia aurea</name>
    <dbReference type="NCBI Taxonomy" id="373040"/>
    <lineage>
        <taxon>Bacteria</taxon>
        <taxon>Pseudomonadati</taxon>
        <taxon>Pseudomonadota</taxon>
        <taxon>Betaproteobacteria</taxon>
        <taxon>Burkholderiales</taxon>
        <taxon>Oxalobacteraceae</taxon>
        <taxon>Telluria group</taxon>
        <taxon>Massilia</taxon>
    </lineage>
</organism>
<evidence type="ECO:0000256" key="3">
    <source>
        <dbReference type="ARBA" id="ARBA00023315"/>
    </source>
</evidence>
<dbReference type="GO" id="GO:0008791">
    <property type="term" value="F:arginine N-succinyltransferase activity"/>
    <property type="evidence" value="ECO:0007669"/>
    <property type="project" value="UniProtKB-EC"/>
</dbReference>
<dbReference type="GO" id="GO:0006527">
    <property type="term" value="P:L-arginine catabolic process"/>
    <property type="evidence" value="ECO:0007669"/>
    <property type="project" value="InterPro"/>
</dbReference>
<dbReference type="AlphaFoldDB" id="A0A7X0CFT5"/>
<dbReference type="RefSeq" id="WP_183555997.1">
    <property type="nucleotide sequence ID" value="NZ_JACHBX010000004.1"/>
</dbReference>
<evidence type="ECO:0000256" key="2">
    <source>
        <dbReference type="ARBA" id="ARBA00022679"/>
    </source>
</evidence>
<dbReference type="PANTHER" id="PTHR30420:SF1">
    <property type="entry name" value="ARGININE N-SUCCINYLTRANSFERASE"/>
    <property type="match status" value="1"/>
</dbReference>
<dbReference type="EMBL" id="JACHBX010000004">
    <property type="protein sequence ID" value="MBB6135314.1"/>
    <property type="molecule type" value="Genomic_DNA"/>
</dbReference>
<reference evidence="4 5" key="1">
    <citation type="submission" date="2020-08" db="EMBL/GenBank/DDBJ databases">
        <title>The Agave Microbiome: Exploring the role of microbial communities in plant adaptations to desert environments.</title>
        <authorList>
            <person name="Partida-Martinez L.P."/>
        </authorList>
    </citation>
    <scope>NUCLEOTIDE SEQUENCE [LARGE SCALE GENOMIC DNA]</scope>
    <source>
        <strain evidence="4 5">AT3.2</strain>
    </source>
</reference>
<dbReference type="PANTHER" id="PTHR30420">
    <property type="entry name" value="N-SUCCINYLARGININE DIHYDROLASE"/>
    <property type="match status" value="1"/>
</dbReference>
<evidence type="ECO:0000256" key="1">
    <source>
        <dbReference type="ARBA" id="ARBA00022503"/>
    </source>
</evidence>
<dbReference type="SUPFAM" id="SSF55729">
    <property type="entry name" value="Acyl-CoA N-acyltransferases (Nat)"/>
    <property type="match status" value="1"/>
</dbReference>
<dbReference type="Proteomes" id="UP000540787">
    <property type="component" value="Unassembled WGS sequence"/>
</dbReference>
<dbReference type="EC" id="2.3.1.109" evidence="4"/>
<dbReference type="Pfam" id="PF04958">
    <property type="entry name" value="AstA"/>
    <property type="match status" value="1"/>
</dbReference>
<dbReference type="Gene3D" id="2.40.40.20">
    <property type="match status" value="1"/>
</dbReference>
<proteinExistence type="predicted"/>
<dbReference type="NCBIfam" id="TIGR03244">
    <property type="entry name" value="arg_catab_AstA"/>
    <property type="match status" value="1"/>
</dbReference>
<keyword evidence="2 4" id="KW-0808">Transferase</keyword>
<evidence type="ECO:0000313" key="4">
    <source>
        <dbReference type="EMBL" id="MBB6135314.1"/>
    </source>
</evidence>
<accession>A0A7X0CFT5</accession>
<keyword evidence="1" id="KW-0056">Arginine metabolism</keyword>
<evidence type="ECO:0000313" key="5">
    <source>
        <dbReference type="Proteomes" id="UP000540787"/>
    </source>
</evidence>
<sequence length="359" mass="39718">MLVIRAAKTSDLDALINMAHQAGSGMTTLKPDPEMLGQRLATSEASFAETIRPEQRDYMFVLEEPQDGSIAGVCAIKGAVGLTEPFYNYRIGTLVHCSRELNVFTRMETLYLSNDLTGSTELCSLFLLPEYRVGFNGKWLSKSRFLFIAQFQQLFTEKIIAEMRGYQDEGGDSPFYEGLGRHFFKMDFNHVDGLTAIGKKSFIAELMPRQPLYVDYLPQSAIDVIGKVHTSTQPARRLLEQEGMYYEGYVDIFDAGPVLQGRVSELRAVRDSVLAVAAQGLPAIDAGEVVEGAPKDIAHDTEHMLVSNTRLDDFRMILTRAVPGAGSVVLSPDELALLRIAAGDNVRTLTLNTRKNTHG</sequence>
<dbReference type="InterPro" id="IPR007041">
    <property type="entry name" value="Arg_succinylTrfase_AstA/AruG"/>
</dbReference>
<keyword evidence="3 4" id="KW-0012">Acyltransferase</keyword>
<dbReference type="InterPro" id="IPR017650">
    <property type="entry name" value="Arginine_N-succinylTrfase"/>
</dbReference>
<protein>
    <submittedName>
        <fullName evidence="4">Arginine N-succinyltransferase</fullName>
        <ecNumber evidence="4">2.3.1.109</ecNumber>
    </submittedName>
</protein>
<name>A0A7X0CFT5_9BURK</name>
<dbReference type="NCBIfam" id="TIGR03243">
    <property type="entry name" value="arg_catab_AOST"/>
    <property type="match status" value="1"/>
</dbReference>